<organism evidence="2">
    <name type="scientific">human gut metagenome</name>
    <dbReference type="NCBI Taxonomy" id="408170"/>
    <lineage>
        <taxon>unclassified sequences</taxon>
        <taxon>metagenomes</taxon>
        <taxon>organismal metagenomes</taxon>
    </lineage>
</organism>
<feature type="non-terminal residue" evidence="2">
    <location>
        <position position="21"/>
    </location>
</feature>
<comment type="caution">
    <text evidence="2">The sequence shown here is derived from an EMBL/GenBank/DDBJ whole genome shotgun (WGS) entry which is preliminary data.</text>
</comment>
<accession>W1WDI8</accession>
<feature type="region of interest" description="Disordered" evidence="1">
    <location>
        <begin position="1"/>
        <end position="21"/>
    </location>
</feature>
<protein>
    <submittedName>
        <fullName evidence="2">Uncharacterized protein</fullName>
    </submittedName>
</protein>
<evidence type="ECO:0000313" key="2">
    <source>
        <dbReference type="EMBL" id="ETJ15991.1"/>
    </source>
</evidence>
<name>W1WDI8_9ZZZZ</name>
<dbReference type="EMBL" id="AZMM01018930">
    <property type="protein sequence ID" value="ETJ15991.1"/>
    <property type="molecule type" value="Genomic_DNA"/>
</dbReference>
<gene>
    <name evidence="2" type="ORF">Q604_UNBc4C00149G0001</name>
</gene>
<evidence type="ECO:0000256" key="1">
    <source>
        <dbReference type="SAM" id="MobiDB-lite"/>
    </source>
</evidence>
<proteinExistence type="predicted"/>
<dbReference type="AlphaFoldDB" id="W1WDI8"/>
<sequence length="21" mass="2498">MTTGWWENKDSLAESCKKNRI</sequence>
<feature type="compositionally biased region" description="Basic and acidic residues" evidence="1">
    <location>
        <begin position="7"/>
        <end position="21"/>
    </location>
</feature>
<reference evidence="2" key="1">
    <citation type="submission" date="2013-12" db="EMBL/GenBank/DDBJ databases">
        <title>A Varibaculum cambriense genome reconstructed from a premature infant gut community with otherwise low bacterial novelty that shifts toward anaerobic metabolism during the third week of life.</title>
        <authorList>
            <person name="Brown C.T."/>
            <person name="Sharon I."/>
            <person name="Thomas B.C."/>
            <person name="Castelle C.J."/>
            <person name="Morowitz M.J."/>
            <person name="Banfield J.F."/>
        </authorList>
    </citation>
    <scope>NUCLEOTIDE SEQUENCE</scope>
</reference>